<feature type="signal peptide" evidence="1">
    <location>
        <begin position="1"/>
        <end position="19"/>
    </location>
</feature>
<dbReference type="GO" id="GO:0016798">
    <property type="term" value="F:hydrolase activity, acting on glycosyl bonds"/>
    <property type="evidence" value="ECO:0007669"/>
    <property type="project" value="UniProtKB-KW"/>
</dbReference>
<evidence type="ECO:0000313" key="4">
    <source>
        <dbReference type="Proteomes" id="UP001596056"/>
    </source>
</evidence>
<dbReference type="RefSeq" id="WP_377110380.1">
    <property type="nucleotide sequence ID" value="NZ_JAGGJP010000010.1"/>
</dbReference>
<comment type="caution">
    <text evidence="3">The sequence shown here is derived from an EMBL/GenBank/DDBJ whole genome shotgun (WGS) entry which is preliminary data.</text>
</comment>
<protein>
    <submittedName>
        <fullName evidence="3">Phosphodiester glycosidase family protein</fullName>
    </submittedName>
</protein>
<evidence type="ECO:0000256" key="1">
    <source>
        <dbReference type="SAM" id="SignalP"/>
    </source>
</evidence>
<keyword evidence="4" id="KW-1185">Reference proteome</keyword>
<gene>
    <name evidence="3" type="ORF">ACFPOC_16650</name>
</gene>
<evidence type="ECO:0000313" key="3">
    <source>
        <dbReference type="EMBL" id="MFC5568041.1"/>
    </source>
</evidence>
<dbReference type="Pfam" id="PF09992">
    <property type="entry name" value="NAGPA"/>
    <property type="match status" value="1"/>
</dbReference>
<sequence length="243" mass="25531">MRVAALAALALLLPATARALDCRDVTWEGLPFAVCEVDARAERLSLFLNDAGGQPYGSFAAVEADHGPLAFAMNAGMYHEDRRPVGLYREAGRDLAPLVTQPGPGNFGLLPNGLLCLSGDGAFVVESLAYAAGARACDSATQSGPLLVIGSELHPRFLPDSDSRHIRNGVGTSADGSRAVFAISDSPVTFHEFARFFRDGLGLPDALYLDGSISRLYAPPLGRDDWGLALGPIVGLLAADARP</sequence>
<accession>A0ABW0SGJ4</accession>
<name>A0ABW0SGJ4_9RHOB</name>
<dbReference type="EMBL" id="JBHSNA010000024">
    <property type="protein sequence ID" value="MFC5568041.1"/>
    <property type="molecule type" value="Genomic_DNA"/>
</dbReference>
<feature type="domain" description="Phosphodiester glycosidase" evidence="2">
    <location>
        <begin position="71"/>
        <end position="214"/>
    </location>
</feature>
<dbReference type="Proteomes" id="UP001596056">
    <property type="component" value="Unassembled WGS sequence"/>
</dbReference>
<organism evidence="3 4">
    <name type="scientific">Rubellimicrobium aerolatum</name>
    <dbReference type="NCBI Taxonomy" id="490979"/>
    <lineage>
        <taxon>Bacteria</taxon>
        <taxon>Pseudomonadati</taxon>
        <taxon>Pseudomonadota</taxon>
        <taxon>Alphaproteobacteria</taxon>
        <taxon>Rhodobacterales</taxon>
        <taxon>Roseobacteraceae</taxon>
        <taxon>Rubellimicrobium</taxon>
    </lineage>
</organism>
<feature type="chain" id="PRO_5045142260" evidence="1">
    <location>
        <begin position="20"/>
        <end position="243"/>
    </location>
</feature>
<keyword evidence="1" id="KW-0732">Signal</keyword>
<keyword evidence="3" id="KW-0378">Hydrolase</keyword>
<dbReference type="InterPro" id="IPR018711">
    <property type="entry name" value="NAGPA"/>
</dbReference>
<reference evidence="4" key="1">
    <citation type="journal article" date="2019" name="Int. J. Syst. Evol. Microbiol.">
        <title>The Global Catalogue of Microorganisms (GCM) 10K type strain sequencing project: providing services to taxonomists for standard genome sequencing and annotation.</title>
        <authorList>
            <consortium name="The Broad Institute Genomics Platform"/>
            <consortium name="The Broad Institute Genome Sequencing Center for Infectious Disease"/>
            <person name="Wu L."/>
            <person name="Ma J."/>
        </authorList>
    </citation>
    <scope>NUCLEOTIDE SEQUENCE [LARGE SCALE GENOMIC DNA]</scope>
    <source>
        <strain evidence="4">KACC 11588</strain>
    </source>
</reference>
<keyword evidence="3" id="KW-0326">Glycosidase</keyword>
<evidence type="ECO:0000259" key="2">
    <source>
        <dbReference type="Pfam" id="PF09992"/>
    </source>
</evidence>
<proteinExistence type="predicted"/>